<dbReference type="InterPro" id="IPR029044">
    <property type="entry name" value="Nucleotide-diphossugar_trans"/>
</dbReference>
<dbReference type="OrthoDB" id="9811884at2"/>
<dbReference type="PANTHER" id="PTHR10859">
    <property type="entry name" value="GLYCOSYL TRANSFERASE"/>
    <property type="match status" value="1"/>
</dbReference>
<dbReference type="GO" id="GO:0016740">
    <property type="term" value="F:transferase activity"/>
    <property type="evidence" value="ECO:0007669"/>
    <property type="project" value="UniProtKB-KW"/>
</dbReference>
<dbReference type="EMBL" id="BDOQ01000018">
    <property type="protein sequence ID" value="GBG15398.1"/>
    <property type="molecule type" value="Genomic_DNA"/>
</dbReference>
<keyword evidence="2" id="KW-0808">Transferase</keyword>
<dbReference type="InterPro" id="IPR001173">
    <property type="entry name" value="Glyco_trans_2-like"/>
</dbReference>
<dbReference type="SUPFAM" id="SSF53448">
    <property type="entry name" value="Nucleotide-diphospho-sugar transferases"/>
    <property type="match status" value="1"/>
</dbReference>
<dbReference type="GO" id="GO:0006487">
    <property type="term" value="P:protein N-linked glycosylation"/>
    <property type="evidence" value="ECO:0007669"/>
    <property type="project" value="TreeGrafter"/>
</dbReference>
<reference evidence="2 3" key="1">
    <citation type="journal article" date="2018" name="Environ. Microbiol.">
        <title>Isolation and genomic characterization of Novimethylophilus kurashikiensis gen. nov. sp. nov., a new lanthanide-dependent methylotrophic species of Methylophilaceae.</title>
        <authorList>
            <person name="Lv H."/>
            <person name="Sahin N."/>
            <person name="Tani A."/>
        </authorList>
    </citation>
    <scope>NUCLEOTIDE SEQUENCE [LARGE SCALE GENOMIC DNA]</scope>
    <source>
        <strain evidence="2 3">La2-4</strain>
    </source>
</reference>
<gene>
    <name evidence="2" type="ORF">NMK_3005</name>
</gene>
<dbReference type="Proteomes" id="UP000245081">
    <property type="component" value="Unassembled WGS sequence"/>
</dbReference>
<evidence type="ECO:0000313" key="2">
    <source>
        <dbReference type="EMBL" id="GBG15398.1"/>
    </source>
</evidence>
<protein>
    <submittedName>
        <fullName evidence="2">Glycosyl transferase family 2</fullName>
    </submittedName>
</protein>
<dbReference type="InterPro" id="IPR024078">
    <property type="entry name" value="LmbE-like_dom_sf"/>
</dbReference>
<proteinExistence type="predicted"/>
<dbReference type="Pfam" id="PF02585">
    <property type="entry name" value="PIG-L"/>
    <property type="match status" value="1"/>
</dbReference>
<sequence length="586" mass="65901">MLTRLGLSRDDRILILAVHPDDETLGAAGLMQHAKNIGADIKVIFITNGDNNPWPQRLLEKRWRIESDDRRRWGRRRKQEALTALENLGLSPAHAQFWNLPDQGMTELLMTASEPMIERLAEMLALWRPTLLVAPSLQDTHPDHNAVAVLADLALKRAPVALQPRLLAYLVHGRQVFTTDESRIALSAQQQENKHRAILSHYTQVVLSRSRFLRFAQPQETFLHVADIGRFQSQHPLQEVTFGDHAVQIRVRMRRWLRWFGKPALSLIGATQGMPSMRLRISRGVQPVMNAVTGESLGEARVDFEDGVAMVELSRELMQNHSHLYCKLERRGGMFDLAGWRPAMPAKTRASAPVIGIIPCYNVAEFCEPVIRQTMRYVDHLIVIDDGSADETGAVLARLKAQMAGKLSVLTFPDNRGKGVGLMAGFCEALNRFDFEVLVTLDGDGQHPPAEIPKLVQAIRDGADMAIGGRDLSRMPARSKFGNTVVSSLLHWLHPHAPEDTQSGLRAFNREFTETMVRNVTGSRYETEIQVLLLALSQRRKIVNVPIPTIYIDNNRSSKFRPVTDSVRILYALLGWELNHSGRSKS</sequence>
<dbReference type="Gene3D" id="3.90.550.10">
    <property type="entry name" value="Spore Coat Polysaccharide Biosynthesis Protein SpsA, Chain A"/>
    <property type="match status" value="1"/>
</dbReference>
<feature type="domain" description="Glycosyltransferase 2-like" evidence="1">
    <location>
        <begin position="357"/>
        <end position="479"/>
    </location>
</feature>
<organism evidence="2 3">
    <name type="scientific">Novimethylophilus kurashikiensis</name>
    <dbReference type="NCBI Taxonomy" id="1825523"/>
    <lineage>
        <taxon>Bacteria</taxon>
        <taxon>Pseudomonadati</taxon>
        <taxon>Pseudomonadota</taxon>
        <taxon>Betaproteobacteria</taxon>
        <taxon>Nitrosomonadales</taxon>
        <taxon>Methylophilaceae</taxon>
        <taxon>Novimethylophilus</taxon>
    </lineage>
</organism>
<comment type="caution">
    <text evidence="2">The sequence shown here is derived from an EMBL/GenBank/DDBJ whole genome shotgun (WGS) entry which is preliminary data.</text>
</comment>
<dbReference type="InterPro" id="IPR003737">
    <property type="entry name" value="GlcNAc_PI_deacetylase-related"/>
</dbReference>
<evidence type="ECO:0000313" key="3">
    <source>
        <dbReference type="Proteomes" id="UP000245081"/>
    </source>
</evidence>
<evidence type="ECO:0000259" key="1">
    <source>
        <dbReference type="Pfam" id="PF00535"/>
    </source>
</evidence>
<dbReference type="Gene3D" id="3.40.50.10320">
    <property type="entry name" value="LmbE-like"/>
    <property type="match status" value="1"/>
</dbReference>
<dbReference type="Pfam" id="PF00535">
    <property type="entry name" value="Glycos_transf_2"/>
    <property type="match status" value="1"/>
</dbReference>
<name>A0A2R5FCV8_9PROT</name>
<dbReference type="CDD" id="cd04179">
    <property type="entry name" value="DPM_DPG-synthase_like"/>
    <property type="match status" value="1"/>
</dbReference>
<dbReference type="AlphaFoldDB" id="A0A2R5FCV8"/>
<keyword evidence="3" id="KW-1185">Reference proteome</keyword>
<dbReference type="RefSeq" id="WP_109016545.1">
    <property type="nucleotide sequence ID" value="NZ_BDOQ01000018.1"/>
</dbReference>
<accession>A0A2R5FCV8</accession>
<dbReference type="SUPFAM" id="SSF102588">
    <property type="entry name" value="LmbE-like"/>
    <property type="match status" value="1"/>
</dbReference>
<dbReference type="PANTHER" id="PTHR10859:SF91">
    <property type="entry name" value="DOLICHYL-PHOSPHATE BETA-GLUCOSYLTRANSFERASE"/>
    <property type="match status" value="1"/>
</dbReference>